<feature type="non-terminal residue" evidence="2">
    <location>
        <position position="1"/>
    </location>
</feature>
<keyword evidence="3" id="KW-1185">Reference proteome</keyword>
<dbReference type="Proteomes" id="UP000723463">
    <property type="component" value="Unassembled WGS sequence"/>
</dbReference>
<feature type="region of interest" description="Disordered" evidence="1">
    <location>
        <begin position="1"/>
        <end position="25"/>
    </location>
</feature>
<comment type="caution">
    <text evidence="2">The sequence shown here is derived from an EMBL/GenBank/DDBJ whole genome shotgun (WGS) entry which is preliminary data.</text>
</comment>
<evidence type="ECO:0000313" key="3">
    <source>
        <dbReference type="Proteomes" id="UP000723463"/>
    </source>
</evidence>
<feature type="compositionally biased region" description="Basic and acidic residues" evidence="1">
    <location>
        <begin position="10"/>
        <end position="19"/>
    </location>
</feature>
<reference evidence="2" key="1">
    <citation type="journal article" date="2020" name="Fungal Divers.">
        <title>Resolving the Mortierellaceae phylogeny through synthesis of multi-gene phylogenetics and phylogenomics.</title>
        <authorList>
            <person name="Vandepol N."/>
            <person name="Liber J."/>
            <person name="Desiro A."/>
            <person name="Na H."/>
            <person name="Kennedy M."/>
            <person name="Barry K."/>
            <person name="Grigoriev I.V."/>
            <person name="Miller A.N."/>
            <person name="O'Donnell K."/>
            <person name="Stajich J.E."/>
            <person name="Bonito G."/>
        </authorList>
    </citation>
    <scope>NUCLEOTIDE SEQUENCE</scope>
    <source>
        <strain evidence="2">NRRL 2591</strain>
    </source>
</reference>
<proteinExistence type="predicted"/>
<evidence type="ECO:0000256" key="1">
    <source>
        <dbReference type="SAM" id="MobiDB-lite"/>
    </source>
</evidence>
<gene>
    <name evidence="2" type="ORF">EC957_009594</name>
</gene>
<protein>
    <submittedName>
        <fullName evidence="2">Uncharacterized protein</fullName>
    </submittedName>
</protein>
<evidence type="ECO:0000313" key="2">
    <source>
        <dbReference type="EMBL" id="KAF9536824.1"/>
    </source>
</evidence>
<sequence length="67" mass="7495">WKKVGYSHFNEAHQEESSKSKPITIPIPVSSLSSGKTFKNSSRTLVVFSTAMLLSPEHEMPHSARPR</sequence>
<dbReference type="AlphaFoldDB" id="A0A9P6EVE2"/>
<accession>A0A9P6EVE2</accession>
<dbReference type="EMBL" id="JAAAXW010000537">
    <property type="protein sequence ID" value="KAF9536824.1"/>
    <property type="molecule type" value="Genomic_DNA"/>
</dbReference>
<name>A0A9P6EVE2_9FUNG</name>
<organism evidence="2 3">
    <name type="scientific">Mortierella hygrophila</name>
    <dbReference type="NCBI Taxonomy" id="979708"/>
    <lineage>
        <taxon>Eukaryota</taxon>
        <taxon>Fungi</taxon>
        <taxon>Fungi incertae sedis</taxon>
        <taxon>Mucoromycota</taxon>
        <taxon>Mortierellomycotina</taxon>
        <taxon>Mortierellomycetes</taxon>
        <taxon>Mortierellales</taxon>
        <taxon>Mortierellaceae</taxon>
        <taxon>Mortierella</taxon>
    </lineage>
</organism>